<dbReference type="InterPro" id="IPR012422">
    <property type="entry name" value="Cyt_c_oxidase_su4_bac-aa3"/>
</dbReference>
<dbReference type="AlphaFoldDB" id="A0A5C4XGD3"/>
<keyword evidence="1" id="KW-0812">Transmembrane</keyword>
<keyword evidence="1" id="KW-1133">Transmembrane helix</keyword>
<dbReference type="Gene3D" id="1.20.5.160">
    <property type="entry name" value="Bacterial aa3 type cytochrome c oxidase subunit IV"/>
    <property type="match status" value="1"/>
</dbReference>
<dbReference type="SUPFAM" id="SSF81469">
    <property type="entry name" value="Bacterial aa3 type cytochrome c oxidase subunit IV"/>
    <property type="match status" value="1"/>
</dbReference>
<keyword evidence="4" id="KW-1185">Reference proteome</keyword>
<protein>
    <submittedName>
        <fullName evidence="3">Aa3-type cytochrome c oxidase subunit IV</fullName>
    </submittedName>
</protein>
<accession>A0A5C4XGD3</accession>
<dbReference type="RefSeq" id="WP_139677071.1">
    <property type="nucleotide sequence ID" value="NZ_VDMN01000003.1"/>
</dbReference>
<feature type="transmembrane region" description="Helical" evidence="1">
    <location>
        <begin position="53"/>
        <end position="73"/>
    </location>
</feature>
<feature type="transmembrane region" description="Helical" evidence="1">
    <location>
        <begin position="26"/>
        <end position="47"/>
    </location>
</feature>
<comment type="caution">
    <text evidence="3">The sequence shown here is derived from an EMBL/GenBank/DDBJ whole genome shotgun (WGS) entry which is preliminary data.</text>
</comment>
<sequence>MDDHHNGPVETGAPMDHVAHERTYEFFLAAAKWGTMSIVVLLIAMAGGFFGGLGLLGGLVLFVILNIAGVFLLR</sequence>
<organism evidence="3 4">
    <name type="scientific">Aliirhizobium smilacinae</name>
    <dbReference type="NCBI Taxonomy" id="1395944"/>
    <lineage>
        <taxon>Bacteria</taxon>
        <taxon>Pseudomonadati</taxon>
        <taxon>Pseudomonadota</taxon>
        <taxon>Alphaproteobacteria</taxon>
        <taxon>Hyphomicrobiales</taxon>
        <taxon>Rhizobiaceae</taxon>
        <taxon>Aliirhizobium</taxon>
    </lineage>
</organism>
<dbReference type="Pfam" id="PF07835">
    <property type="entry name" value="COX4_pro_2"/>
    <property type="match status" value="1"/>
</dbReference>
<name>A0A5C4XGD3_9HYPH</name>
<reference evidence="3 4" key="1">
    <citation type="submission" date="2019-06" db="EMBL/GenBank/DDBJ databases">
        <title>The draft genome of Rhizobium smilacinae PTYR-5.</title>
        <authorList>
            <person name="Liu L."/>
            <person name="Li L."/>
            <person name="Zhang X."/>
        </authorList>
    </citation>
    <scope>NUCLEOTIDE SEQUENCE [LARGE SCALE GENOMIC DNA]</scope>
    <source>
        <strain evidence="3 4">PTYR-5</strain>
    </source>
</reference>
<dbReference type="Proteomes" id="UP000311605">
    <property type="component" value="Unassembled WGS sequence"/>
</dbReference>
<dbReference type="EMBL" id="VDMN01000003">
    <property type="protein sequence ID" value="TNM62573.1"/>
    <property type="molecule type" value="Genomic_DNA"/>
</dbReference>
<keyword evidence="1" id="KW-0472">Membrane</keyword>
<evidence type="ECO:0000256" key="1">
    <source>
        <dbReference type="SAM" id="Phobius"/>
    </source>
</evidence>
<evidence type="ECO:0000259" key="2">
    <source>
        <dbReference type="Pfam" id="PF07835"/>
    </source>
</evidence>
<proteinExistence type="predicted"/>
<feature type="domain" description="Cytochrome c oxidase subunit IV bacterial aa3 type" evidence="2">
    <location>
        <begin position="4"/>
        <end position="46"/>
    </location>
</feature>
<evidence type="ECO:0000313" key="4">
    <source>
        <dbReference type="Proteomes" id="UP000311605"/>
    </source>
</evidence>
<dbReference type="OrthoDB" id="9812071at2"/>
<evidence type="ECO:0000313" key="3">
    <source>
        <dbReference type="EMBL" id="TNM62573.1"/>
    </source>
</evidence>
<dbReference type="InterPro" id="IPR036596">
    <property type="entry name" value="Cyt-C_aa3_sf"/>
</dbReference>
<gene>
    <name evidence="3" type="ORF">FHP24_15140</name>
</gene>